<dbReference type="Proteomes" id="UP000516696">
    <property type="component" value="Chromosome"/>
</dbReference>
<evidence type="ECO:0000313" key="2">
    <source>
        <dbReference type="Proteomes" id="UP000516696"/>
    </source>
</evidence>
<sequence>MEKLEFSTIDLKHLIFFNQNDIACGNEDKELFLVGNKLIVELTRLILNFRYCSKEWCPCSPESGICSILDTQKGQDYLKEMEYFSECKKISEKLKGLLSEKVKLSEEG</sequence>
<dbReference type="RefSeq" id="WP_192189544.1">
    <property type="nucleotide sequence ID" value="NZ_CP050485.1"/>
</dbReference>
<dbReference type="EMBL" id="CP050485">
    <property type="protein sequence ID" value="QOG26976.1"/>
    <property type="molecule type" value="Genomic_DNA"/>
</dbReference>
<proteinExistence type="predicted"/>
<gene>
    <name evidence="1" type="ORF">EGM181_06820</name>
</gene>
<accession>A0AAE7T099</accession>
<name>A0AAE7T099_ENTGA</name>
<evidence type="ECO:0000313" key="1">
    <source>
        <dbReference type="EMBL" id="QOG26976.1"/>
    </source>
</evidence>
<organism evidence="1 2">
    <name type="scientific">Enterococcus gallinarum</name>
    <dbReference type="NCBI Taxonomy" id="1353"/>
    <lineage>
        <taxon>Bacteria</taxon>
        <taxon>Bacillati</taxon>
        <taxon>Bacillota</taxon>
        <taxon>Bacilli</taxon>
        <taxon>Lactobacillales</taxon>
        <taxon>Enterococcaceae</taxon>
        <taxon>Enterococcus</taxon>
    </lineage>
</organism>
<reference evidence="1 2" key="1">
    <citation type="submission" date="2020-03" db="EMBL/GenBank/DDBJ databases">
        <title>Characterization of ganglioside-mimicking enterococci.</title>
        <authorList>
            <person name="Patry R.T."/>
            <person name="Nothaft H."/>
            <person name="Bridger R."/>
            <person name="Shajahan A."/>
            <person name="Huynh S."/>
            <person name="Sanchez S."/>
            <person name="Azadi P."/>
            <person name="Cooper K."/>
            <person name="Miller W.G."/>
            <person name="Parker C.T."/>
            <person name="Wells L."/>
            <person name="Szymanski C.M."/>
        </authorList>
    </citation>
    <scope>NUCLEOTIDE SEQUENCE [LARGE SCALE GENOMIC DNA]</scope>
    <source>
        <strain evidence="1 2">EGM181</strain>
    </source>
</reference>
<dbReference type="AlphaFoldDB" id="A0AAE7T099"/>
<protein>
    <submittedName>
        <fullName evidence="1">Uncharacterized protein</fullName>
    </submittedName>
</protein>